<dbReference type="PANTHER" id="PTHR44051">
    <property type="entry name" value="GLUTATHIONE S-TRANSFERASE-RELATED"/>
    <property type="match status" value="1"/>
</dbReference>
<sequence>MSYGISVPTSSPVDYIVDSSEPDVVVKDSEYVAPLLEELETPRGRSEVEQWLMWQMSALGPMIGNCMYFKRIASPQHGADLTKLQFGIDRYHNESLRLLQVMESRLAEGPREFLCGSGKGALTCADLACYGYTQCHWWAGIALDPFPHVRAWLARLTGIESARTGLKFPTGKVSMMADDWSEEAAEHRRRVEQHAVEDKRVYFGWKDLAALKEDSELSGIFTTKEEKIQA</sequence>
<dbReference type="PANTHER" id="PTHR44051:SF8">
    <property type="entry name" value="GLUTATHIONE S-TRANSFERASE GSTA"/>
    <property type="match status" value="1"/>
</dbReference>
<name>A0AAE0KYA0_9CHLO</name>
<dbReference type="Gene3D" id="1.20.1050.10">
    <property type="match status" value="1"/>
</dbReference>
<accession>A0AAE0KYA0</accession>
<gene>
    <name evidence="2" type="ORF">CYMTET_26382</name>
</gene>
<comment type="caution">
    <text evidence="2">The sequence shown here is derived from an EMBL/GenBank/DDBJ whole genome shotgun (WGS) entry which is preliminary data.</text>
</comment>
<organism evidence="2 3">
    <name type="scientific">Cymbomonas tetramitiformis</name>
    <dbReference type="NCBI Taxonomy" id="36881"/>
    <lineage>
        <taxon>Eukaryota</taxon>
        <taxon>Viridiplantae</taxon>
        <taxon>Chlorophyta</taxon>
        <taxon>Pyramimonadophyceae</taxon>
        <taxon>Pyramimonadales</taxon>
        <taxon>Pyramimonadaceae</taxon>
        <taxon>Cymbomonas</taxon>
    </lineage>
</organism>
<dbReference type="SUPFAM" id="SSF47616">
    <property type="entry name" value="GST C-terminal domain-like"/>
    <property type="match status" value="1"/>
</dbReference>
<reference evidence="2 3" key="1">
    <citation type="journal article" date="2015" name="Genome Biol. Evol.">
        <title>Comparative Genomics of a Bacterivorous Green Alga Reveals Evolutionary Causalities and Consequences of Phago-Mixotrophic Mode of Nutrition.</title>
        <authorList>
            <person name="Burns J.A."/>
            <person name="Paasch A."/>
            <person name="Narechania A."/>
            <person name="Kim E."/>
        </authorList>
    </citation>
    <scope>NUCLEOTIDE SEQUENCE [LARGE SCALE GENOMIC DNA]</scope>
    <source>
        <strain evidence="2 3">PLY_AMNH</strain>
    </source>
</reference>
<proteinExistence type="predicted"/>
<dbReference type="AlphaFoldDB" id="A0AAE0KYA0"/>
<evidence type="ECO:0000313" key="2">
    <source>
        <dbReference type="EMBL" id="KAK3264905.1"/>
    </source>
</evidence>
<dbReference type="PROSITE" id="PS50405">
    <property type="entry name" value="GST_CTER"/>
    <property type="match status" value="1"/>
</dbReference>
<feature type="domain" description="GST C-terminal" evidence="1">
    <location>
        <begin position="41"/>
        <end position="173"/>
    </location>
</feature>
<dbReference type="EMBL" id="LGRX02014278">
    <property type="protein sequence ID" value="KAK3264905.1"/>
    <property type="molecule type" value="Genomic_DNA"/>
</dbReference>
<dbReference type="InterPro" id="IPR010987">
    <property type="entry name" value="Glutathione-S-Trfase_C-like"/>
</dbReference>
<dbReference type="InterPro" id="IPR036282">
    <property type="entry name" value="Glutathione-S-Trfase_C_sf"/>
</dbReference>
<protein>
    <recommendedName>
        <fullName evidence="1">GST C-terminal domain-containing protein</fullName>
    </recommendedName>
</protein>
<keyword evidence="3" id="KW-1185">Reference proteome</keyword>
<dbReference type="Proteomes" id="UP001190700">
    <property type="component" value="Unassembled WGS sequence"/>
</dbReference>
<evidence type="ECO:0000313" key="3">
    <source>
        <dbReference type="Proteomes" id="UP001190700"/>
    </source>
</evidence>
<evidence type="ECO:0000259" key="1">
    <source>
        <dbReference type="PROSITE" id="PS50405"/>
    </source>
</evidence>